<reference evidence="1" key="2">
    <citation type="journal article" date="2023" name="IMA Fungus">
        <title>Comparative genomic study of the Penicillium genus elucidates a diverse pangenome and 15 lateral gene transfer events.</title>
        <authorList>
            <person name="Petersen C."/>
            <person name="Sorensen T."/>
            <person name="Nielsen M.R."/>
            <person name="Sondergaard T.E."/>
            <person name="Sorensen J.L."/>
            <person name="Fitzpatrick D.A."/>
            <person name="Frisvad J.C."/>
            <person name="Nielsen K.L."/>
        </authorList>
    </citation>
    <scope>NUCLEOTIDE SEQUENCE</scope>
    <source>
        <strain evidence="1">IBT 16849</strain>
    </source>
</reference>
<evidence type="ECO:0000313" key="2">
    <source>
        <dbReference type="Proteomes" id="UP001150879"/>
    </source>
</evidence>
<organism evidence="1 2">
    <name type="scientific">Penicillium cf. griseofulvum</name>
    <dbReference type="NCBI Taxonomy" id="2972120"/>
    <lineage>
        <taxon>Eukaryota</taxon>
        <taxon>Fungi</taxon>
        <taxon>Dikarya</taxon>
        <taxon>Ascomycota</taxon>
        <taxon>Pezizomycotina</taxon>
        <taxon>Eurotiomycetes</taxon>
        <taxon>Eurotiomycetidae</taxon>
        <taxon>Eurotiales</taxon>
        <taxon>Aspergillaceae</taxon>
        <taxon>Penicillium</taxon>
    </lineage>
</organism>
<keyword evidence="2" id="KW-1185">Reference proteome</keyword>
<comment type="caution">
    <text evidence="1">The sequence shown here is derived from an EMBL/GenBank/DDBJ whole genome shotgun (WGS) entry which is preliminary data.</text>
</comment>
<name>A0A9W9MPQ9_9EURO</name>
<dbReference type="EMBL" id="JAPQKP010000002">
    <property type="protein sequence ID" value="KAJ5205194.1"/>
    <property type="molecule type" value="Genomic_DNA"/>
</dbReference>
<reference evidence="1" key="1">
    <citation type="submission" date="2022-11" db="EMBL/GenBank/DDBJ databases">
        <authorList>
            <person name="Petersen C."/>
        </authorList>
    </citation>
    <scope>NUCLEOTIDE SEQUENCE</scope>
    <source>
        <strain evidence="1">IBT 16849</strain>
    </source>
</reference>
<dbReference type="Proteomes" id="UP001150879">
    <property type="component" value="Unassembled WGS sequence"/>
</dbReference>
<dbReference type="OrthoDB" id="4772757at2759"/>
<sequence length="68" mass="7727">MKGDQDMVDLLESQGATLAALTDTDKRNWAKEDGDGTHRPIFHLMFISDETDIVDDEEEDDEVQNDED</sequence>
<evidence type="ECO:0000313" key="1">
    <source>
        <dbReference type="EMBL" id="KAJ5205194.1"/>
    </source>
</evidence>
<dbReference type="AlphaFoldDB" id="A0A9W9MPQ9"/>
<proteinExistence type="predicted"/>
<gene>
    <name evidence="1" type="ORF">N7472_001642</name>
</gene>
<protein>
    <submittedName>
        <fullName evidence="1">Uncharacterized protein</fullName>
    </submittedName>
</protein>
<accession>A0A9W9MPQ9</accession>